<evidence type="ECO:0000313" key="8">
    <source>
        <dbReference type="Proteomes" id="UP000823614"/>
    </source>
</evidence>
<keyword evidence="2 6" id="KW-0479">Metal-binding</keyword>
<dbReference type="GO" id="GO:0006412">
    <property type="term" value="P:translation"/>
    <property type="evidence" value="ECO:0007669"/>
    <property type="project" value="UniProtKB-UniRule"/>
</dbReference>
<comment type="function">
    <text evidence="6">Removes the formyl group from the N-terminal Met of newly synthesized proteins. Requires at least a dipeptide for an efficient rate of reaction. N-terminal L-methionine is a prerequisite for activity but the enzyme has broad specificity at other positions.</text>
</comment>
<feature type="binding site" evidence="6">
    <location>
        <position position="177"/>
    </location>
    <ligand>
        <name>Fe cation</name>
        <dbReference type="ChEBI" id="CHEBI:24875"/>
    </ligand>
</feature>
<dbReference type="PIRSF" id="PIRSF004749">
    <property type="entry name" value="Pep_def"/>
    <property type="match status" value="1"/>
</dbReference>
<keyword evidence="3 6" id="KW-0378">Hydrolase</keyword>
<dbReference type="Pfam" id="PF01327">
    <property type="entry name" value="Pep_deformylase"/>
    <property type="match status" value="1"/>
</dbReference>
<name>A0A9D9E8B5_9LACO</name>
<evidence type="ECO:0000256" key="6">
    <source>
        <dbReference type="HAMAP-Rule" id="MF_00163"/>
    </source>
</evidence>
<comment type="cofactor">
    <cofactor evidence="6">
        <name>Fe(2+)</name>
        <dbReference type="ChEBI" id="CHEBI:29033"/>
    </cofactor>
    <text evidence="6">Binds 1 Fe(2+) ion.</text>
</comment>
<keyword evidence="5 6" id="KW-0408">Iron</keyword>
<dbReference type="EMBL" id="JADIMP010000083">
    <property type="protein sequence ID" value="MBO8441776.1"/>
    <property type="molecule type" value="Genomic_DNA"/>
</dbReference>
<evidence type="ECO:0000256" key="5">
    <source>
        <dbReference type="ARBA" id="ARBA00023004"/>
    </source>
</evidence>
<dbReference type="CDD" id="cd00487">
    <property type="entry name" value="Pep_deformylase"/>
    <property type="match status" value="1"/>
</dbReference>
<accession>A0A9D9E8B5</accession>
<feature type="active site" evidence="6">
    <location>
        <position position="174"/>
    </location>
</feature>
<feature type="binding site" evidence="6">
    <location>
        <position position="130"/>
    </location>
    <ligand>
        <name>Fe cation</name>
        <dbReference type="ChEBI" id="CHEBI:24875"/>
    </ligand>
</feature>
<dbReference type="AlphaFoldDB" id="A0A9D9E8B5"/>
<comment type="caution">
    <text evidence="7">The sequence shown here is derived from an EMBL/GenBank/DDBJ whole genome shotgun (WGS) entry which is preliminary data.</text>
</comment>
<dbReference type="HAMAP" id="MF_00163">
    <property type="entry name" value="Pep_deformylase"/>
    <property type="match status" value="1"/>
</dbReference>
<dbReference type="SUPFAM" id="SSF56420">
    <property type="entry name" value="Peptide deformylase"/>
    <property type="match status" value="1"/>
</dbReference>
<dbReference type="NCBIfam" id="TIGR00079">
    <property type="entry name" value="pept_deformyl"/>
    <property type="match status" value="1"/>
</dbReference>
<keyword evidence="4 6" id="KW-0648">Protein biosynthesis</keyword>
<evidence type="ECO:0000313" key="7">
    <source>
        <dbReference type="EMBL" id="MBO8441776.1"/>
    </source>
</evidence>
<reference evidence="7" key="2">
    <citation type="journal article" date="2021" name="PeerJ">
        <title>Extensive microbial diversity within the chicken gut microbiome revealed by metagenomics and culture.</title>
        <authorList>
            <person name="Gilroy R."/>
            <person name="Ravi A."/>
            <person name="Getino M."/>
            <person name="Pursley I."/>
            <person name="Horton D.L."/>
            <person name="Alikhan N.F."/>
            <person name="Baker D."/>
            <person name="Gharbi K."/>
            <person name="Hall N."/>
            <person name="Watson M."/>
            <person name="Adriaenssens E.M."/>
            <person name="Foster-Nyarko E."/>
            <person name="Jarju S."/>
            <person name="Secka A."/>
            <person name="Antonio M."/>
            <person name="Oren A."/>
            <person name="Chaudhuri R.R."/>
            <person name="La Ragione R."/>
            <person name="Hildebrand F."/>
            <person name="Pallen M.J."/>
        </authorList>
    </citation>
    <scope>NUCLEOTIDE SEQUENCE</scope>
    <source>
        <strain evidence="7">C6-149</strain>
    </source>
</reference>
<comment type="similarity">
    <text evidence="1 6">Belongs to the polypeptide deformylase family.</text>
</comment>
<organism evidence="7 8">
    <name type="scientific">Candidatus Gallilactobacillus intestinavium</name>
    <dbReference type="NCBI Taxonomy" id="2840838"/>
    <lineage>
        <taxon>Bacteria</taxon>
        <taxon>Bacillati</taxon>
        <taxon>Bacillota</taxon>
        <taxon>Bacilli</taxon>
        <taxon>Lactobacillales</taxon>
        <taxon>Lactobacillaceae</taxon>
        <taxon>Lactobacillaceae incertae sedis</taxon>
        <taxon>Candidatus Gallilactobacillus</taxon>
    </lineage>
</organism>
<evidence type="ECO:0000256" key="2">
    <source>
        <dbReference type="ARBA" id="ARBA00022723"/>
    </source>
</evidence>
<dbReference type="FunFam" id="3.90.45.10:FF:000002">
    <property type="entry name" value="Peptide deformylase"/>
    <property type="match status" value="1"/>
</dbReference>
<evidence type="ECO:0000256" key="4">
    <source>
        <dbReference type="ARBA" id="ARBA00022917"/>
    </source>
</evidence>
<dbReference type="PANTHER" id="PTHR10458:SF8">
    <property type="entry name" value="PEPTIDE DEFORMYLASE 2"/>
    <property type="match status" value="1"/>
</dbReference>
<evidence type="ECO:0000256" key="3">
    <source>
        <dbReference type="ARBA" id="ARBA00022801"/>
    </source>
</evidence>
<dbReference type="Proteomes" id="UP000823614">
    <property type="component" value="Unassembled WGS sequence"/>
</dbReference>
<dbReference type="Gene3D" id="3.90.45.10">
    <property type="entry name" value="Peptide deformylase"/>
    <property type="match status" value="1"/>
</dbReference>
<dbReference type="EC" id="3.5.1.88" evidence="6"/>
<evidence type="ECO:0000256" key="1">
    <source>
        <dbReference type="ARBA" id="ARBA00010759"/>
    </source>
</evidence>
<comment type="catalytic activity">
    <reaction evidence="6">
        <text>N-terminal N-formyl-L-methionyl-[peptide] + H2O = N-terminal L-methionyl-[peptide] + formate</text>
        <dbReference type="Rhea" id="RHEA:24420"/>
        <dbReference type="Rhea" id="RHEA-COMP:10639"/>
        <dbReference type="Rhea" id="RHEA-COMP:10640"/>
        <dbReference type="ChEBI" id="CHEBI:15377"/>
        <dbReference type="ChEBI" id="CHEBI:15740"/>
        <dbReference type="ChEBI" id="CHEBI:49298"/>
        <dbReference type="ChEBI" id="CHEBI:64731"/>
        <dbReference type="EC" id="3.5.1.88"/>
    </reaction>
</comment>
<dbReference type="InterPro" id="IPR036821">
    <property type="entry name" value="Peptide_deformylase_sf"/>
</dbReference>
<dbReference type="PRINTS" id="PR01576">
    <property type="entry name" value="PDEFORMYLASE"/>
</dbReference>
<reference evidence="7" key="1">
    <citation type="submission" date="2020-10" db="EMBL/GenBank/DDBJ databases">
        <authorList>
            <person name="Gilroy R."/>
        </authorList>
    </citation>
    <scope>NUCLEOTIDE SEQUENCE</scope>
    <source>
        <strain evidence="7">C6-149</strain>
    </source>
</reference>
<gene>
    <name evidence="6" type="primary">def</name>
    <name evidence="7" type="ORF">IAA89_05040</name>
</gene>
<feature type="binding site" evidence="6">
    <location>
        <position position="173"/>
    </location>
    <ligand>
        <name>Fe cation</name>
        <dbReference type="ChEBI" id="CHEBI:24875"/>
    </ligand>
</feature>
<dbReference type="PANTHER" id="PTHR10458">
    <property type="entry name" value="PEPTIDE DEFORMYLASE"/>
    <property type="match status" value="1"/>
</dbReference>
<proteinExistence type="inferred from homology"/>
<dbReference type="GO" id="GO:0042586">
    <property type="term" value="F:peptide deformylase activity"/>
    <property type="evidence" value="ECO:0007669"/>
    <property type="project" value="UniProtKB-UniRule"/>
</dbReference>
<dbReference type="GO" id="GO:0046872">
    <property type="term" value="F:metal ion binding"/>
    <property type="evidence" value="ECO:0007669"/>
    <property type="project" value="UniProtKB-KW"/>
</dbReference>
<sequence length="204" mass="22787">MFLMENIIRDGNPTLRKYAQKVTFPLSEDNQKLAHKLMEYLEISQNPDLAAKYKLRAGVGLAAPQVNVSLQMASVLVPSDIRPKDPNNHADIVKAAQEAQDHPLFKDVIINPVIISQSVQPAAISEGEGCLSVDEPHDGYVPRADRITLRYQNVDGETKTVKLKGYPAIVCQHEIDHLHGTLFYDHINKENPFKLSDPDTILID</sequence>
<dbReference type="InterPro" id="IPR023635">
    <property type="entry name" value="Peptide_deformylase"/>
</dbReference>
<protein>
    <recommendedName>
        <fullName evidence="6">Peptide deformylase</fullName>
        <shortName evidence="6">PDF</shortName>
        <ecNumber evidence="6">3.5.1.88</ecNumber>
    </recommendedName>
    <alternativeName>
        <fullName evidence="6">Polypeptide deformylase</fullName>
    </alternativeName>
</protein>